<evidence type="ECO:0000313" key="1">
    <source>
        <dbReference type="EMBL" id="SOQ59328.1"/>
    </source>
</evidence>
<dbReference type="EMBL" id="ODYU01012829">
    <property type="protein sequence ID" value="SOQ59328.1"/>
    <property type="molecule type" value="Genomic_DNA"/>
</dbReference>
<proteinExistence type="predicted"/>
<dbReference type="AlphaFoldDB" id="A0A2H1X265"/>
<sequence>MYEEVTEHQSKYNEPYLPGRYLSGDLFSNIVAEQTDHLMVSNRRRPWTSETPEALQVRCQPLGVRNLRVVEESVIGKIGKEGIGPPVTSLTQRNITQALFHVGYLCGRGITPVEPAYPCKHFRNSHSYRCMRAQVMKLAGPTRSQLACYRKKIKGIMALQFLRNILMSNKDYPAIKYSQACGRSDIEKKSLPPLNLEKNPRLHRRTKISTIGKVTTIPGKNKYRFIITTLFLVRTAREWNSLPEFVFPDGYNLGVFKARVNRLLMGRPRQSPHRVSWNAAHEYEPLAWLETSRVLRQTVT</sequence>
<accession>A0A2H1X265</accession>
<organism evidence="1">
    <name type="scientific">Spodoptera frugiperda</name>
    <name type="common">Fall armyworm</name>
    <dbReference type="NCBI Taxonomy" id="7108"/>
    <lineage>
        <taxon>Eukaryota</taxon>
        <taxon>Metazoa</taxon>
        <taxon>Ecdysozoa</taxon>
        <taxon>Arthropoda</taxon>
        <taxon>Hexapoda</taxon>
        <taxon>Insecta</taxon>
        <taxon>Pterygota</taxon>
        <taxon>Neoptera</taxon>
        <taxon>Endopterygota</taxon>
        <taxon>Lepidoptera</taxon>
        <taxon>Glossata</taxon>
        <taxon>Ditrysia</taxon>
        <taxon>Noctuoidea</taxon>
        <taxon>Noctuidae</taxon>
        <taxon>Amphipyrinae</taxon>
        <taxon>Spodoptera</taxon>
    </lineage>
</organism>
<reference evidence="1" key="1">
    <citation type="submission" date="2016-07" db="EMBL/GenBank/DDBJ databases">
        <authorList>
            <person name="Bretaudeau A."/>
        </authorList>
    </citation>
    <scope>NUCLEOTIDE SEQUENCE</scope>
    <source>
        <strain evidence="1">Rice</strain>
        <tissue evidence="1">Whole body</tissue>
    </source>
</reference>
<protein>
    <submittedName>
        <fullName evidence="1">SFRICE_022774</fullName>
    </submittedName>
</protein>
<name>A0A2H1X265_SPOFR</name>
<gene>
    <name evidence="1" type="ORF">SFRICE_022774</name>
</gene>